<evidence type="ECO:0000259" key="9">
    <source>
        <dbReference type="PROSITE" id="PS50011"/>
    </source>
</evidence>
<evidence type="ECO:0000256" key="6">
    <source>
        <dbReference type="ARBA" id="ARBA00022840"/>
    </source>
</evidence>
<dbReference type="CDD" id="cd14014">
    <property type="entry name" value="STKc_PknB_like"/>
    <property type="match status" value="1"/>
</dbReference>
<dbReference type="PROSITE" id="PS50011">
    <property type="entry name" value="PROTEIN_KINASE_DOM"/>
    <property type="match status" value="1"/>
</dbReference>
<keyword evidence="2" id="KW-0723">Serine/threonine-protein kinase</keyword>
<evidence type="ECO:0000313" key="11">
    <source>
        <dbReference type="Proteomes" id="UP000617734"/>
    </source>
</evidence>
<dbReference type="AlphaFoldDB" id="A0A919FD78"/>
<proteinExistence type="predicted"/>
<evidence type="ECO:0000256" key="2">
    <source>
        <dbReference type="ARBA" id="ARBA00022527"/>
    </source>
</evidence>
<dbReference type="Gene3D" id="1.25.40.10">
    <property type="entry name" value="Tetratricopeptide repeat domain"/>
    <property type="match status" value="1"/>
</dbReference>
<gene>
    <name evidence="10" type="ORF">GCM10018781_08920</name>
</gene>
<dbReference type="PANTHER" id="PTHR43289">
    <property type="entry name" value="MITOGEN-ACTIVATED PROTEIN KINASE KINASE KINASE 20-RELATED"/>
    <property type="match status" value="1"/>
</dbReference>
<evidence type="ECO:0000256" key="8">
    <source>
        <dbReference type="SAM" id="MobiDB-lite"/>
    </source>
</evidence>
<sequence>MQVGDVLDSRYRMVRRIGRGGFGVVWEAFDAKVGRPVAVKVISEENAADEREVRRFVAEARTVGNLPHPHIVTLYDLGEVRDGGFATHYLVMELVRGRSLAEVLKDGVPERGLALRWAGQVCGALDAAHRAGVVHRDIKPENIMITVDDEAKVLDFGIARLETQAAGLTSTGSVIGSPHYLSPERWSGGAVDGRADLYALGCVLYQLCSGQKPFRADNAVTLMYQHLNETPAAPPGAGPELAALILQLLAKDPAGRPADAAEVRRRLVAVEAGPAPAGPSPEELRERADQAWARGADGNAGEAVQLLRQVLPEFARVCGPADPRTLRTCHDLALWLARSGELLLAVDLLRELAAPPAGAPGAGPTGPDARADAARDLARWERELARRGPVGGAAAGGAAESGRGAGGGTSALGTVLLGAAPPRGPRHG</sequence>
<dbReference type="Proteomes" id="UP000617734">
    <property type="component" value="Unassembled WGS sequence"/>
</dbReference>
<dbReference type="SUPFAM" id="SSF56112">
    <property type="entry name" value="Protein kinase-like (PK-like)"/>
    <property type="match status" value="1"/>
</dbReference>
<dbReference type="PROSITE" id="PS00108">
    <property type="entry name" value="PROTEIN_KINASE_ST"/>
    <property type="match status" value="1"/>
</dbReference>
<dbReference type="InterPro" id="IPR017441">
    <property type="entry name" value="Protein_kinase_ATP_BS"/>
</dbReference>
<dbReference type="InterPro" id="IPR008271">
    <property type="entry name" value="Ser/Thr_kinase_AS"/>
</dbReference>
<dbReference type="InterPro" id="IPR011009">
    <property type="entry name" value="Kinase-like_dom_sf"/>
</dbReference>
<feature type="domain" description="Protein kinase" evidence="9">
    <location>
        <begin position="11"/>
        <end position="268"/>
    </location>
</feature>
<dbReference type="PROSITE" id="PS00107">
    <property type="entry name" value="PROTEIN_KINASE_ATP"/>
    <property type="match status" value="1"/>
</dbReference>
<reference evidence="10" key="2">
    <citation type="submission" date="2020-09" db="EMBL/GenBank/DDBJ databases">
        <authorList>
            <person name="Sun Q."/>
            <person name="Ohkuma M."/>
        </authorList>
    </citation>
    <scope>NUCLEOTIDE SEQUENCE</scope>
    <source>
        <strain evidence="10">JCM 4646</strain>
    </source>
</reference>
<comment type="caution">
    <text evidence="10">The sequence shown here is derived from an EMBL/GenBank/DDBJ whole genome shotgun (WGS) entry which is preliminary data.</text>
</comment>
<dbReference type="Gene3D" id="1.10.510.10">
    <property type="entry name" value="Transferase(Phosphotransferase) domain 1"/>
    <property type="match status" value="1"/>
</dbReference>
<feature type="compositionally biased region" description="Low complexity" evidence="8">
    <location>
        <begin position="411"/>
        <end position="420"/>
    </location>
</feature>
<keyword evidence="3" id="KW-0808">Transferase</keyword>
<dbReference type="InterPro" id="IPR000719">
    <property type="entry name" value="Prot_kinase_dom"/>
</dbReference>
<dbReference type="EMBL" id="BNBO01000003">
    <property type="protein sequence ID" value="GHH61798.1"/>
    <property type="molecule type" value="Genomic_DNA"/>
</dbReference>
<name>A0A919FD78_9ACTN</name>
<dbReference type="EC" id="2.7.11.1" evidence="1"/>
<dbReference type="PANTHER" id="PTHR43289:SF30">
    <property type="entry name" value="NON-SPECIFIC SERINE_THREONINE PROTEIN KINASE"/>
    <property type="match status" value="1"/>
</dbReference>
<evidence type="ECO:0000313" key="10">
    <source>
        <dbReference type="EMBL" id="GHH61798.1"/>
    </source>
</evidence>
<protein>
    <recommendedName>
        <fullName evidence="1">non-specific serine/threonine protein kinase</fullName>
        <ecNumber evidence="1">2.7.11.1</ecNumber>
    </recommendedName>
</protein>
<dbReference type="InterPro" id="IPR011990">
    <property type="entry name" value="TPR-like_helical_dom_sf"/>
</dbReference>
<evidence type="ECO:0000256" key="1">
    <source>
        <dbReference type="ARBA" id="ARBA00012513"/>
    </source>
</evidence>
<evidence type="ECO:0000256" key="4">
    <source>
        <dbReference type="ARBA" id="ARBA00022741"/>
    </source>
</evidence>
<dbReference type="Pfam" id="PF00069">
    <property type="entry name" value="Pkinase"/>
    <property type="match status" value="1"/>
</dbReference>
<feature type="binding site" evidence="7">
    <location>
        <position position="40"/>
    </location>
    <ligand>
        <name>ATP</name>
        <dbReference type="ChEBI" id="CHEBI:30616"/>
    </ligand>
</feature>
<feature type="region of interest" description="Disordered" evidence="8">
    <location>
        <begin position="386"/>
        <end position="428"/>
    </location>
</feature>
<keyword evidence="4 7" id="KW-0547">Nucleotide-binding</keyword>
<evidence type="ECO:0000256" key="3">
    <source>
        <dbReference type="ARBA" id="ARBA00022679"/>
    </source>
</evidence>
<evidence type="ECO:0000256" key="5">
    <source>
        <dbReference type="ARBA" id="ARBA00022777"/>
    </source>
</evidence>
<dbReference type="GO" id="GO:0005524">
    <property type="term" value="F:ATP binding"/>
    <property type="evidence" value="ECO:0007669"/>
    <property type="project" value="UniProtKB-UniRule"/>
</dbReference>
<dbReference type="FunFam" id="1.10.510.10:FF:000021">
    <property type="entry name" value="Serine/threonine protein kinase"/>
    <property type="match status" value="1"/>
</dbReference>
<evidence type="ECO:0000256" key="7">
    <source>
        <dbReference type="PROSITE-ProRule" id="PRU10141"/>
    </source>
</evidence>
<dbReference type="Gene3D" id="3.30.200.20">
    <property type="entry name" value="Phosphorylase Kinase, domain 1"/>
    <property type="match status" value="1"/>
</dbReference>
<keyword evidence="5" id="KW-0418">Kinase</keyword>
<keyword evidence="6 7" id="KW-0067">ATP-binding</keyword>
<dbReference type="GO" id="GO:0004674">
    <property type="term" value="F:protein serine/threonine kinase activity"/>
    <property type="evidence" value="ECO:0007669"/>
    <property type="project" value="UniProtKB-KW"/>
</dbReference>
<organism evidence="10 11">
    <name type="scientific">Kitasatospora indigofera</name>
    <dbReference type="NCBI Taxonomy" id="67307"/>
    <lineage>
        <taxon>Bacteria</taxon>
        <taxon>Bacillati</taxon>
        <taxon>Actinomycetota</taxon>
        <taxon>Actinomycetes</taxon>
        <taxon>Kitasatosporales</taxon>
        <taxon>Streptomycetaceae</taxon>
        <taxon>Kitasatospora</taxon>
    </lineage>
</organism>
<dbReference type="SMART" id="SM00220">
    <property type="entry name" value="S_TKc"/>
    <property type="match status" value="1"/>
</dbReference>
<reference evidence="10" key="1">
    <citation type="journal article" date="2014" name="Int. J. Syst. Evol. Microbiol.">
        <title>Complete genome sequence of Corynebacterium casei LMG S-19264T (=DSM 44701T), isolated from a smear-ripened cheese.</title>
        <authorList>
            <consortium name="US DOE Joint Genome Institute (JGI-PGF)"/>
            <person name="Walter F."/>
            <person name="Albersmeier A."/>
            <person name="Kalinowski J."/>
            <person name="Ruckert C."/>
        </authorList>
    </citation>
    <scope>NUCLEOTIDE SEQUENCE</scope>
    <source>
        <strain evidence="10">JCM 4646</strain>
    </source>
</reference>
<accession>A0A919FD78</accession>
<keyword evidence="11" id="KW-1185">Reference proteome</keyword>